<evidence type="ECO:0000256" key="1">
    <source>
        <dbReference type="ARBA" id="ARBA00022801"/>
    </source>
</evidence>
<dbReference type="SUPFAM" id="SSF54637">
    <property type="entry name" value="Thioesterase/thiol ester dehydrase-isomerase"/>
    <property type="match status" value="1"/>
</dbReference>
<protein>
    <submittedName>
        <fullName evidence="3">PaaI family thioesterase</fullName>
        <ecNumber evidence="3">3.1.2.-</ecNumber>
    </submittedName>
</protein>
<dbReference type="RefSeq" id="WP_311659468.1">
    <property type="nucleotide sequence ID" value="NZ_JAVRHY010000011.1"/>
</dbReference>
<keyword evidence="4" id="KW-1185">Reference proteome</keyword>
<dbReference type="GO" id="GO:0016787">
    <property type="term" value="F:hydrolase activity"/>
    <property type="evidence" value="ECO:0007669"/>
    <property type="project" value="UniProtKB-KW"/>
</dbReference>
<proteinExistence type="predicted"/>
<dbReference type="EC" id="3.1.2.-" evidence="3"/>
<gene>
    <name evidence="3" type="ORF">RM531_11665</name>
</gene>
<reference evidence="3 4" key="1">
    <citation type="submission" date="2023-09" db="EMBL/GenBank/DDBJ databases">
        <authorList>
            <person name="Rey-Velasco X."/>
        </authorList>
    </citation>
    <scope>NUCLEOTIDE SEQUENCE [LARGE SCALE GENOMIC DNA]</scope>
    <source>
        <strain evidence="3 4">P385</strain>
    </source>
</reference>
<dbReference type="InterPro" id="IPR029069">
    <property type="entry name" value="HotDog_dom_sf"/>
</dbReference>
<dbReference type="NCBIfam" id="TIGR00369">
    <property type="entry name" value="unchar_dom_1"/>
    <property type="match status" value="1"/>
</dbReference>
<name>A0ABU3B9H9_9GAMM</name>
<keyword evidence="1 3" id="KW-0378">Hydrolase</keyword>
<evidence type="ECO:0000313" key="4">
    <source>
        <dbReference type="Proteomes" id="UP001259982"/>
    </source>
</evidence>
<dbReference type="Pfam" id="PF03061">
    <property type="entry name" value="4HBT"/>
    <property type="match status" value="1"/>
</dbReference>
<feature type="domain" description="Thioesterase" evidence="2">
    <location>
        <begin position="48"/>
        <end position="121"/>
    </location>
</feature>
<comment type="caution">
    <text evidence="3">The sequence shown here is derived from an EMBL/GenBank/DDBJ whole genome shotgun (WGS) entry which is preliminary data.</text>
</comment>
<evidence type="ECO:0000313" key="3">
    <source>
        <dbReference type="EMBL" id="MDT0619132.1"/>
    </source>
</evidence>
<organism evidence="3 4">
    <name type="scientific">Spectribacter acetivorans</name>
    <dbReference type="NCBI Taxonomy" id="3075603"/>
    <lineage>
        <taxon>Bacteria</taxon>
        <taxon>Pseudomonadati</taxon>
        <taxon>Pseudomonadota</taxon>
        <taxon>Gammaproteobacteria</taxon>
        <taxon>Salinisphaerales</taxon>
        <taxon>Salinisphaeraceae</taxon>
        <taxon>Spectribacter</taxon>
    </lineage>
</organism>
<dbReference type="CDD" id="cd03443">
    <property type="entry name" value="PaaI_thioesterase"/>
    <property type="match status" value="1"/>
</dbReference>
<dbReference type="Proteomes" id="UP001259982">
    <property type="component" value="Unassembled WGS sequence"/>
</dbReference>
<dbReference type="InterPro" id="IPR003736">
    <property type="entry name" value="PAAI_dom"/>
</dbReference>
<sequence length="141" mass="15418">MSEVSPADIERMIADNVDLAEGFRFEVLDLTDGARVKLHYNDRMLRLGGTISGPVLMMLVDTAMYAAVIAHAEHGQYGVTSHLNIEFLRRPPPADLIAEARLLRVGRRQVTGTVVIHSEGESRPVLHATGGYSLFPPVRGA</sequence>
<dbReference type="EMBL" id="JAVRHY010000011">
    <property type="protein sequence ID" value="MDT0619132.1"/>
    <property type="molecule type" value="Genomic_DNA"/>
</dbReference>
<evidence type="ECO:0000259" key="2">
    <source>
        <dbReference type="Pfam" id="PF03061"/>
    </source>
</evidence>
<dbReference type="Gene3D" id="3.10.129.10">
    <property type="entry name" value="Hotdog Thioesterase"/>
    <property type="match status" value="1"/>
</dbReference>
<accession>A0ABU3B9H9</accession>
<dbReference type="InterPro" id="IPR006683">
    <property type="entry name" value="Thioestr_dom"/>
</dbReference>